<dbReference type="RefSeq" id="WP_218562996.1">
    <property type="nucleotide sequence ID" value="NZ_CP076643.1"/>
</dbReference>
<dbReference type="PANTHER" id="PTHR30118">
    <property type="entry name" value="HTH-TYPE TRANSCRIPTIONAL REGULATOR LEUO-RELATED"/>
    <property type="match status" value="1"/>
</dbReference>
<dbReference type="GO" id="GO:0003677">
    <property type="term" value="F:DNA binding"/>
    <property type="evidence" value="ECO:0007669"/>
    <property type="project" value="UniProtKB-KW"/>
</dbReference>
<evidence type="ECO:0000256" key="2">
    <source>
        <dbReference type="ARBA" id="ARBA00023015"/>
    </source>
</evidence>
<dbReference type="InterPro" id="IPR005119">
    <property type="entry name" value="LysR_subst-bd"/>
</dbReference>
<dbReference type="Proteomes" id="UP000694232">
    <property type="component" value="Chromosome 1"/>
</dbReference>
<keyword evidence="2" id="KW-0805">Transcription regulation</keyword>
<dbReference type="InterPro" id="IPR000847">
    <property type="entry name" value="LysR_HTH_N"/>
</dbReference>
<name>A0A975YPB8_9VIBR</name>
<evidence type="ECO:0000256" key="1">
    <source>
        <dbReference type="ARBA" id="ARBA00009437"/>
    </source>
</evidence>
<evidence type="ECO:0000256" key="4">
    <source>
        <dbReference type="ARBA" id="ARBA00023163"/>
    </source>
</evidence>
<dbReference type="EMBL" id="CP076643">
    <property type="protein sequence ID" value="QXO18544.1"/>
    <property type="molecule type" value="Genomic_DNA"/>
</dbReference>
<evidence type="ECO:0000256" key="3">
    <source>
        <dbReference type="ARBA" id="ARBA00023125"/>
    </source>
</evidence>
<keyword evidence="3" id="KW-0238">DNA-binding</keyword>
<proteinExistence type="inferred from homology"/>
<accession>A0A975YPB8</accession>
<dbReference type="KEGG" id="vos:KNV97_09860"/>
<dbReference type="PROSITE" id="PS50931">
    <property type="entry name" value="HTH_LYSR"/>
    <property type="match status" value="1"/>
</dbReference>
<evidence type="ECO:0000259" key="5">
    <source>
        <dbReference type="PROSITE" id="PS50931"/>
    </source>
</evidence>
<dbReference type="GO" id="GO:0003700">
    <property type="term" value="F:DNA-binding transcription factor activity"/>
    <property type="evidence" value="ECO:0007669"/>
    <property type="project" value="InterPro"/>
</dbReference>
<evidence type="ECO:0000313" key="6">
    <source>
        <dbReference type="EMBL" id="QXO18544.1"/>
    </source>
</evidence>
<protein>
    <submittedName>
        <fullName evidence="6">LysR family transcriptional regulator</fullName>
    </submittedName>
</protein>
<dbReference type="InterPro" id="IPR050389">
    <property type="entry name" value="LysR-type_TF"/>
</dbReference>
<organism evidence="6 7">
    <name type="scientific">Vibrio ostreae</name>
    <dbReference type="NCBI Taxonomy" id="2841925"/>
    <lineage>
        <taxon>Bacteria</taxon>
        <taxon>Pseudomonadati</taxon>
        <taxon>Pseudomonadota</taxon>
        <taxon>Gammaproteobacteria</taxon>
        <taxon>Vibrionales</taxon>
        <taxon>Vibrionaceae</taxon>
        <taxon>Vibrio</taxon>
    </lineage>
</organism>
<dbReference type="PANTHER" id="PTHR30118:SF15">
    <property type="entry name" value="TRANSCRIPTIONAL REGULATORY PROTEIN"/>
    <property type="match status" value="1"/>
</dbReference>
<reference evidence="6" key="1">
    <citation type="submission" date="2021-06" db="EMBL/GenBank/DDBJ databases">
        <title>Vibrio nov. sp., novel gut bacterium isolated from Yellow Sea oyster.</title>
        <authorList>
            <person name="Muhammad N."/>
            <person name="Nguyen T.H."/>
            <person name="Lee Y.-J."/>
            <person name="Ko J."/>
            <person name="Kim S.-G."/>
        </authorList>
    </citation>
    <scope>NUCLEOTIDE SEQUENCE</scope>
    <source>
        <strain evidence="6">OG9-811</strain>
    </source>
</reference>
<keyword evidence="4" id="KW-0804">Transcription</keyword>
<feature type="domain" description="HTH lysR-type" evidence="5">
    <location>
        <begin position="7"/>
        <end position="64"/>
    </location>
</feature>
<comment type="similarity">
    <text evidence="1">Belongs to the LysR transcriptional regulatory family.</text>
</comment>
<sequence length="298" mass="33429">MSGIQRLDIKQLRVLDALLVERNLSRVAEQMGLTQQAISEQLRKLRDLFADPLLLRQGNTMVPTPLALELGKRIRSILDNVEGLLTLHEFSPGSYQGVLTISATDYAIDALLPLFLKKVRQEAPLLKIIVTDFESDDVGPLLTSGELDVALTFPPFIPDYIQSERLFDEQHICIASIDSPLHHQTLALADIAALPQLVISPSKANLKGSHDDWFAQQGLQRNIVMSIPSFKAAPDVLYTTDMIAFYPSRLLPHPKVKPLNIAIKPPKFDVIVAWHERTAQSRIHQWLREKLKEVCGEV</sequence>
<dbReference type="AlphaFoldDB" id="A0A975YPB8"/>
<dbReference type="Pfam" id="PF00126">
    <property type="entry name" value="HTH_1"/>
    <property type="match status" value="1"/>
</dbReference>
<keyword evidence="7" id="KW-1185">Reference proteome</keyword>
<dbReference type="Pfam" id="PF03466">
    <property type="entry name" value="LysR_substrate"/>
    <property type="match status" value="1"/>
</dbReference>
<gene>
    <name evidence="6" type="ORF">KNV97_09860</name>
</gene>
<evidence type="ECO:0000313" key="7">
    <source>
        <dbReference type="Proteomes" id="UP000694232"/>
    </source>
</evidence>